<dbReference type="AlphaFoldDB" id="A0A2J8MI73"/>
<proteinExistence type="predicted"/>
<comment type="caution">
    <text evidence="1">The sequence shown here is derived from an EMBL/GenBank/DDBJ whole genome shotgun (WGS) entry which is preliminary data.</text>
</comment>
<gene>
    <name evidence="1" type="ORF">CK820_G0020464</name>
</gene>
<accession>A0A2J8MI73</accession>
<organism evidence="1 2">
    <name type="scientific">Pan troglodytes</name>
    <name type="common">Chimpanzee</name>
    <dbReference type="NCBI Taxonomy" id="9598"/>
    <lineage>
        <taxon>Eukaryota</taxon>
        <taxon>Metazoa</taxon>
        <taxon>Chordata</taxon>
        <taxon>Craniata</taxon>
        <taxon>Vertebrata</taxon>
        <taxon>Euteleostomi</taxon>
        <taxon>Mammalia</taxon>
        <taxon>Eutheria</taxon>
        <taxon>Euarchontoglires</taxon>
        <taxon>Primates</taxon>
        <taxon>Haplorrhini</taxon>
        <taxon>Catarrhini</taxon>
        <taxon>Hominidae</taxon>
        <taxon>Pan</taxon>
    </lineage>
</organism>
<evidence type="ECO:0000313" key="2">
    <source>
        <dbReference type="Proteomes" id="UP000236370"/>
    </source>
</evidence>
<reference evidence="1 2" key="1">
    <citation type="submission" date="2017-12" db="EMBL/GenBank/DDBJ databases">
        <title>High-resolution comparative analysis of great ape genomes.</title>
        <authorList>
            <person name="Pollen A."/>
            <person name="Hastie A."/>
            <person name="Hormozdiari F."/>
            <person name="Dougherty M."/>
            <person name="Liu R."/>
            <person name="Chaisson M."/>
            <person name="Hoppe E."/>
            <person name="Hill C."/>
            <person name="Pang A."/>
            <person name="Hillier L."/>
            <person name="Baker C."/>
            <person name="Armstrong J."/>
            <person name="Shendure J."/>
            <person name="Paten B."/>
            <person name="Wilson R."/>
            <person name="Chao H."/>
            <person name="Schneider V."/>
            <person name="Ventura M."/>
            <person name="Kronenberg Z."/>
            <person name="Murali S."/>
            <person name="Gordon D."/>
            <person name="Cantsilieris S."/>
            <person name="Munson K."/>
            <person name="Nelson B."/>
            <person name="Raja A."/>
            <person name="Underwood J."/>
            <person name="Diekhans M."/>
            <person name="Fiddes I."/>
            <person name="Haussler D."/>
            <person name="Eichler E."/>
        </authorList>
    </citation>
    <scope>NUCLEOTIDE SEQUENCE [LARGE SCALE GENOMIC DNA]</scope>
    <source>
        <strain evidence="1">Yerkes chimp pedigree #C0471</strain>
    </source>
</reference>
<protein>
    <submittedName>
        <fullName evidence="1">FOXA1 isoform 3</fullName>
    </submittedName>
</protein>
<dbReference type="Proteomes" id="UP000236370">
    <property type="component" value="Unassembled WGS sequence"/>
</dbReference>
<sequence length="36" mass="4286">MLGTVKMEGHETSDWNSYYADTQELAITLQKFNYHY</sequence>
<name>A0A2J8MI73_PANTR</name>
<evidence type="ECO:0000313" key="1">
    <source>
        <dbReference type="EMBL" id="PNI59226.1"/>
    </source>
</evidence>
<dbReference type="EMBL" id="NBAG03000256">
    <property type="protein sequence ID" value="PNI59226.1"/>
    <property type="molecule type" value="Genomic_DNA"/>
</dbReference>